<organism evidence="1 2">
    <name type="scientific">Alicyclobacillus fodiniaquatilis</name>
    <dbReference type="NCBI Taxonomy" id="1661150"/>
    <lineage>
        <taxon>Bacteria</taxon>
        <taxon>Bacillati</taxon>
        <taxon>Bacillota</taxon>
        <taxon>Bacilli</taxon>
        <taxon>Bacillales</taxon>
        <taxon>Alicyclobacillaceae</taxon>
        <taxon>Alicyclobacillus</taxon>
    </lineage>
</organism>
<dbReference type="EMBL" id="JBHUCX010000014">
    <property type="protein sequence ID" value="MFD1673969.1"/>
    <property type="molecule type" value="Genomic_DNA"/>
</dbReference>
<keyword evidence="2" id="KW-1185">Reference proteome</keyword>
<evidence type="ECO:0000313" key="2">
    <source>
        <dbReference type="Proteomes" id="UP001597079"/>
    </source>
</evidence>
<dbReference type="Pfam" id="PF06754">
    <property type="entry name" value="PhnG"/>
    <property type="match status" value="1"/>
</dbReference>
<proteinExistence type="predicted"/>
<evidence type="ECO:0000313" key="1">
    <source>
        <dbReference type="EMBL" id="MFD1673969.1"/>
    </source>
</evidence>
<dbReference type="InterPro" id="IPR009609">
    <property type="entry name" value="Phosphonate_metab_PhnG"/>
</dbReference>
<comment type="caution">
    <text evidence="1">The sequence shown here is derived from an EMBL/GenBank/DDBJ whole genome shotgun (WGS) entry which is preliminary data.</text>
</comment>
<protein>
    <submittedName>
        <fullName evidence="1">Phosphonate C-P lyase system protein PhnG</fullName>
    </submittedName>
</protein>
<reference evidence="2" key="1">
    <citation type="journal article" date="2019" name="Int. J. Syst. Evol. Microbiol.">
        <title>The Global Catalogue of Microorganisms (GCM) 10K type strain sequencing project: providing services to taxonomists for standard genome sequencing and annotation.</title>
        <authorList>
            <consortium name="The Broad Institute Genomics Platform"/>
            <consortium name="The Broad Institute Genome Sequencing Center for Infectious Disease"/>
            <person name="Wu L."/>
            <person name="Ma J."/>
        </authorList>
    </citation>
    <scope>NUCLEOTIDE SEQUENCE [LARGE SCALE GENOMIC DNA]</scope>
    <source>
        <strain evidence="2">CGMCC 1.12286</strain>
    </source>
</reference>
<dbReference type="GO" id="GO:0016829">
    <property type="term" value="F:lyase activity"/>
    <property type="evidence" value="ECO:0007669"/>
    <property type="project" value="UniProtKB-KW"/>
</dbReference>
<dbReference type="RefSeq" id="WP_377941615.1">
    <property type="nucleotide sequence ID" value="NZ_JBHUCX010000014.1"/>
</dbReference>
<accession>A0ABW4JD15</accession>
<keyword evidence="1" id="KW-0456">Lyase</keyword>
<dbReference type="Proteomes" id="UP001597079">
    <property type="component" value="Unassembled WGS sequence"/>
</dbReference>
<name>A0ABW4JD15_9BACL</name>
<dbReference type="NCBIfam" id="TIGR03293">
    <property type="entry name" value="PhnG_redo"/>
    <property type="match status" value="1"/>
</dbReference>
<sequence length="148" mass="17064">MNTRQRTKILSEVSLRELEPWLMKVERMADIQVVKSPQMGLVMMRAKESVEQEIFNVGEVLVSECTVMVDGQLGYGAVMENDVERARALAILDAVFHASNPVWQDLQQQLDGWLLARQSQQDEAWRRDFAKIQRSLVNFDLLEEVDND</sequence>
<gene>
    <name evidence="1" type="primary">phnG</name>
    <name evidence="1" type="ORF">ACFSB2_04500</name>
</gene>